<dbReference type="GO" id="GO:0046983">
    <property type="term" value="F:protein dimerization activity"/>
    <property type="evidence" value="ECO:0007669"/>
    <property type="project" value="InterPro"/>
</dbReference>
<comment type="subcellular location">
    <subcellularLocation>
        <location evidence="1">Nucleus</location>
    </subcellularLocation>
</comment>
<reference evidence="8 9" key="1">
    <citation type="submission" date="2017-10" db="EMBL/GenBank/DDBJ databases">
        <title>Development of genomic resources for the powdery mildew, Erysiphe pulchra.</title>
        <authorList>
            <person name="Wadl P.A."/>
            <person name="Mack B.M."/>
            <person name="Moore G."/>
            <person name="Beltz S.B."/>
        </authorList>
    </citation>
    <scope>NUCLEOTIDE SEQUENCE [LARGE SCALE GENOMIC DNA]</scope>
    <source>
        <strain evidence="8">Cflorida</strain>
    </source>
</reference>
<dbReference type="SUPFAM" id="SSF55257">
    <property type="entry name" value="RBP11-like subunits of RNA polymerase"/>
    <property type="match status" value="1"/>
</dbReference>
<dbReference type="Gene3D" id="3.30.1360.10">
    <property type="entry name" value="RNA polymerase, RBP11-like subunit"/>
    <property type="match status" value="1"/>
</dbReference>
<dbReference type="InterPro" id="IPR008193">
    <property type="entry name" value="RNA_pol_Rpb11_13-16kDa_CS"/>
</dbReference>
<name>A0A2S4PNP4_9PEZI</name>
<keyword evidence="3" id="KW-0240">DNA-directed RNA polymerase</keyword>
<evidence type="ECO:0000256" key="6">
    <source>
        <dbReference type="ARBA" id="ARBA00025751"/>
    </source>
</evidence>
<comment type="caution">
    <text evidence="8">The sequence shown here is derived from an EMBL/GenBank/DDBJ whole genome shotgun (WGS) entry which is preliminary data.</text>
</comment>
<evidence type="ECO:0000313" key="9">
    <source>
        <dbReference type="Proteomes" id="UP000237438"/>
    </source>
</evidence>
<dbReference type="GO" id="GO:0003677">
    <property type="term" value="F:DNA binding"/>
    <property type="evidence" value="ECO:0007669"/>
    <property type="project" value="InterPro"/>
</dbReference>
<organism evidence="8 9">
    <name type="scientific">Erysiphe pulchra</name>
    <dbReference type="NCBI Taxonomy" id="225359"/>
    <lineage>
        <taxon>Eukaryota</taxon>
        <taxon>Fungi</taxon>
        <taxon>Dikarya</taxon>
        <taxon>Ascomycota</taxon>
        <taxon>Pezizomycotina</taxon>
        <taxon>Leotiomycetes</taxon>
        <taxon>Erysiphales</taxon>
        <taxon>Erysiphaceae</taxon>
        <taxon>Erysiphe</taxon>
    </lineage>
</organism>
<dbReference type="GO" id="GO:0006362">
    <property type="term" value="P:transcription elongation by RNA polymerase I"/>
    <property type="evidence" value="ECO:0007669"/>
    <property type="project" value="TreeGrafter"/>
</dbReference>
<dbReference type="STRING" id="225359.A0A2S4PNP4"/>
<evidence type="ECO:0000256" key="2">
    <source>
        <dbReference type="ARBA" id="ARBA00022079"/>
    </source>
</evidence>
<dbReference type="PANTHER" id="PTHR13946">
    <property type="entry name" value="DNA-DIRECTED RNA POLYMERASE I,II,III"/>
    <property type="match status" value="1"/>
</dbReference>
<keyword evidence="5" id="KW-0539">Nucleus</keyword>
<gene>
    <name evidence="8" type="ORF">EPUL_001790</name>
</gene>
<dbReference type="AlphaFoldDB" id="A0A2S4PNP4"/>
<dbReference type="GO" id="GO:0055029">
    <property type="term" value="C:nuclear DNA-directed RNA polymerase complex"/>
    <property type="evidence" value="ECO:0007669"/>
    <property type="project" value="UniProtKB-ARBA"/>
</dbReference>
<dbReference type="PANTHER" id="PTHR13946:SF28">
    <property type="entry name" value="DNA-DIRECTED RNA POLYMERASES I AND III SUBUNIT RPAC2"/>
    <property type="match status" value="1"/>
</dbReference>
<dbReference type="InterPro" id="IPR009025">
    <property type="entry name" value="RBP11-like_dimer"/>
</dbReference>
<evidence type="ECO:0000256" key="4">
    <source>
        <dbReference type="ARBA" id="ARBA00023163"/>
    </source>
</evidence>
<protein>
    <recommendedName>
        <fullName evidence="2">DNA-directed RNA polymerases I and III subunit RPAC2</fullName>
    </recommendedName>
</protein>
<dbReference type="InterPro" id="IPR036603">
    <property type="entry name" value="RBP11-like"/>
</dbReference>
<dbReference type="HAMAP" id="MF_00261">
    <property type="entry name" value="RNApol_arch_Rpo11"/>
    <property type="match status" value="1"/>
</dbReference>
<dbReference type="Proteomes" id="UP000237438">
    <property type="component" value="Unassembled WGS sequence"/>
</dbReference>
<sequence>MATENTSNNDVIMTEIPEETTPDAEGVLFDDTEQQIRILAGSSETAASFEFKNEDHTLANALRYIIMKNPDVEFCGYSMPHPSENIVNIRIQTYEGTTAIQVLEKGFDDLMDLCDIVAEKFVEARQDFVEKMES</sequence>
<dbReference type="EMBL" id="PEDP01001448">
    <property type="protein sequence ID" value="POS83647.1"/>
    <property type="molecule type" value="Genomic_DNA"/>
</dbReference>
<comment type="similarity">
    <text evidence="6">Belongs to the archaeal Rpo11/eukaryotic RPB11/RPC19 RNA polymerase subunit family.</text>
</comment>
<feature type="domain" description="DNA-directed RNA polymerase RBP11-like dimerisation" evidence="7">
    <location>
        <begin position="47"/>
        <end position="119"/>
    </location>
</feature>
<dbReference type="OrthoDB" id="510325at2759"/>
<keyword evidence="4" id="KW-0804">Transcription</keyword>
<dbReference type="GO" id="GO:0003899">
    <property type="term" value="F:DNA-directed RNA polymerase activity"/>
    <property type="evidence" value="ECO:0007669"/>
    <property type="project" value="InterPro"/>
</dbReference>
<dbReference type="FunFam" id="3.30.1360.10:FF:000006">
    <property type="entry name" value="DNA-directed RNA polymerases I and III subunit RPAC2"/>
    <property type="match status" value="1"/>
</dbReference>
<dbReference type="PROSITE" id="PS01154">
    <property type="entry name" value="RNA_POL_L_13KD"/>
    <property type="match status" value="1"/>
</dbReference>
<evidence type="ECO:0000259" key="7">
    <source>
        <dbReference type="Pfam" id="PF13656"/>
    </source>
</evidence>
<keyword evidence="9" id="KW-1185">Reference proteome</keyword>
<proteinExistence type="inferred from homology"/>
<accession>A0A2S4PNP4</accession>
<dbReference type="InterPro" id="IPR022905">
    <property type="entry name" value="Rpo11-like"/>
</dbReference>
<dbReference type="Pfam" id="PF13656">
    <property type="entry name" value="RNA_pol_L_2"/>
    <property type="match status" value="1"/>
</dbReference>
<dbReference type="InterPro" id="IPR033898">
    <property type="entry name" value="RNAP_AC19"/>
</dbReference>
<dbReference type="CDD" id="cd07029">
    <property type="entry name" value="RNAP_I_III_AC19"/>
    <property type="match status" value="1"/>
</dbReference>
<dbReference type="GO" id="GO:0005736">
    <property type="term" value="C:RNA polymerase I complex"/>
    <property type="evidence" value="ECO:0007669"/>
    <property type="project" value="TreeGrafter"/>
</dbReference>
<evidence type="ECO:0000313" key="8">
    <source>
        <dbReference type="EMBL" id="POS83647.1"/>
    </source>
</evidence>
<evidence type="ECO:0000256" key="1">
    <source>
        <dbReference type="ARBA" id="ARBA00004123"/>
    </source>
</evidence>
<evidence type="ECO:0000256" key="5">
    <source>
        <dbReference type="ARBA" id="ARBA00023242"/>
    </source>
</evidence>
<dbReference type="GO" id="GO:0005666">
    <property type="term" value="C:RNA polymerase III complex"/>
    <property type="evidence" value="ECO:0007669"/>
    <property type="project" value="TreeGrafter"/>
</dbReference>
<dbReference type="GO" id="GO:0006383">
    <property type="term" value="P:transcription by RNA polymerase III"/>
    <property type="evidence" value="ECO:0007669"/>
    <property type="project" value="TreeGrafter"/>
</dbReference>
<evidence type="ECO:0000256" key="3">
    <source>
        <dbReference type="ARBA" id="ARBA00022478"/>
    </source>
</evidence>